<dbReference type="CDD" id="cd06257">
    <property type="entry name" value="DnaJ"/>
    <property type="match status" value="1"/>
</dbReference>
<keyword evidence="5" id="KW-0449">Lipoprotein</keyword>
<keyword evidence="7" id="KW-1133">Transmembrane helix</keyword>
<dbReference type="Gene3D" id="1.10.287.110">
    <property type="entry name" value="DnaJ domain"/>
    <property type="match status" value="1"/>
</dbReference>
<evidence type="ECO:0000259" key="8">
    <source>
        <dbReference type="PROSITE" id="PS50076"/>
    </source>
</evidence>
<dbReference type="OrthoDB" id="10250354at2759"/>
<evidence type="ECO:0000256" key="5">
    <source>
        <dbReference type="ARBA" id="ARBA00023288"/>
    </source>
</evidence>
<accession>A0A1X0P8S0</accession>
<dbReference type="AlphaFoldDB" id="A0A1X0P8S0"/>
<dbReference type="PROSITE" id="PS50076">
    <property type="entry name" value="DNAJ_2"/>
    <property type="match status" value="1"/>
</dbReference>
<feature type="transmembrane region" description="Helical" evidence="7">
    <location>
        <begin position="280"/>
        <end position="300"/>
    </location>
</feature>
<evidence type="ECO:0000256" key="1">
    <source>
        <dbReference type="ARBA" id="ARBA00004635"/>
    </source>
</evidence>
<gene>
    <name evidence="9" type="ORF">TM35_000011990</name>
</gene>
<dbReference type="SUPFAM" id="SSF46565">
    <property type="entry name" value="Chaperone J-domain"/>
    <property type="match status" value="1"/>
</dbReference>
<feature type="transmembrane region" description="Helical" evidence="7">
    <location>
        <begin position="312"/>
        <end position="333"/>
    </location>
</feature>
<dbReference type="GO" id="GO:0005737">
    <property type="term" value="C:cytoplasm"/>
    <property type="evidence" value="ECO:0007669"/>
    <property type="project" value="UniProtKB-ARBA"/>
</dbReference>
<dbReference type="VEuPathDB" id="TriTrypDB:TM35_000011990"/>
<evidence type="ECO:0000256" key="7">
    <source>
        <dbReference type="SAM" id="Phobius"/>
    </source>
</evidence>
<organism evidence="9 10">
    <name type="scientific">Trypanosoma theileri</name>
    <dbReference type="NCBI Taxonomy" id="67003"/>
    <lineage>
        <taxon>Eukaryota</taxon>
        <taxon>Discoba</taxon>
        <taxon>Euglenozoa</taxon>
        <taxon>Kinetoplastea</taxon>
        <taxon>Metakinetoplastina</taxon>
        <taxon>Trypanosomatida</taxon>
        <taxon>Trypanosomatidae</taxon>
        <taxon>Trypanosoma</taxon>
    </lineage>
</organism>
<sequence length="488" mass="55416">MDYYEILEVSRDATPEQIRSSYHRLALRYHPDKAGPEGAERFKEIHEAYEVLSSPEKRQMYDMYGNVAGDELTQMFGNTSPFIGLLVLLFFALLIVILCIIFSAFIAAYVDGRLRSRDVSTVDDHSRAYWNYVKVFSPIFIIDILIGIPALWMFLFSLCACSRVLFLNSAITLCCIVLSIIIPVVKDANDMKTLRGETDFRLWHVWLVPMYIAMILFVIRCVVAFPSKALYERLVSRQMEWLWKCVKIEYVFSILRCLPMMVFCALIACRADDVITTNYFVVVGMPFFVWAFLVVVDAAICKILLYKRKEIVSTITLSASILMLFLLITVGLVSKRLNDVSRVHSGGGGSVLSLGRALIPVYIFLGLLFLVIFIMIFQIISLYLLYISSVADPNPDGAPEAEDTHSNSAMRQDGEETQDEAHNRSQHDNNDISDVHHDSETVPLIEDNHNNEANYNSVDEQGAERSGQPSREQEGRPVTPQRRLSDID</sequence>
<dbReference type="PANTHER" id="PTHR44027">
    <property type="entry name" value="DNAJ HOMOLOG SUBFAMILY C MEMBER 5 HOMOLOG"/>
    <property type="match status" value="1"/>
</dbReference>
<dbReference type="RefSeq" id="XP_028887388.1">
    <property type="nucleotide sequence ID" value="XM_029020880.1"/>
</dbReference>
<evidence type="ECO:0000313" key="9">
    <source>
        <dbReference type="EMBL" id="ORC93322.1"/>
    </source>
</evidence>
<feature type="region of interest" description="Disordered" evidence="6">
    <location>
        <begin position="396"/>
        <end position="488"/>
    </location>
</feature>
<evidence type="ECO:0000256" key="4">
    <source>
        <dbReference type="ARBA" id="ARBA00023186"/>
    </source>
</evidence>
<dbReference type="InterPro" id="IPR036869">
    <property type="entry name" value="J_dom_sf"/>
</dbReference>
<evidence type="ECO:0000313" key="10">
    <source>
        <dbReference type="Proteomes" id="UP000192257"/>
    </source>
</evidence>
<feature type="compositionally biased region" description="Basic and acidic residues" evidence="6">
    <location>
        <begin position="419"/>
        <end position="450"/>
    </location>
</feature>
<keyword evidence="10" id="KW-1185">Reference proteome</keyword>
<dbReference type="STRING" id="67003.A0A1X0P8S0"/>
<name>A0A1X0P8S0_9TRYP</name>
<dbReference type="InterPro" id="IPR051434">
    <property type="entry name" value="DnaJ_C_subfamily_member5"/>
</dbReference>
<feature type="domain" description="J" evidence="8">
    <location>
        <begin position="2"/>
        <end position="65"/>
    </location>
</feature>
<keyword evidence="2 7" id="KW-0472">Membrane</keyword>
<dbReference type="SMART" id="SM00271">
    <property type="entry name" value="DnaJ"/>
    <property type="match status" value="1"/>
</dbReference>
<comment type="subcellular location">
    <subcellularLocation>
        <location evidence="1">Membrane</location>
        <topology evidence="1">Lipid-anchor</topology>
    </subcellularLocation>
</comment>
<feature type="transmembrane region" description="Helical" evidence="7">
    <location>
        <begin position="129"/>
        <end position="152"/>
    </location>
</feature>
<dbReference type="Proteomes" id="UP000192257">
    <property type="component" value="Unassembled WGS sequence"/>
</dbReference>
<keyword evidence="7" id="KW-0812">Transmembrane</keyword>
<keyword evidence="4" id="KW-0143">Chaperone</keyword>
<evidence type="ECO:0000256" key="2">
    <source>
        <dbReference type="ARBA" id="ARBA00023136"/>
    </source>
</evidence>
<feature type="transmembrane region" description="Helical" evidence="7">
    <location>
        <begin position="205"/>
        <end position="227"/>
    </location>
</feature>
<feature type="transmembrane region" description="Helical" evidence="7">
    <location>
        <begin position="164"/>
        <end position="185"/>
    </location>
</feature>
<dbReference type="Pfam" id="PF00226">
    <property type="entry name" value="DnaJ"/>
    <property type="match status" value="1"/>
</dbReference>
<dbReference type="EMBL" id="NBCO01000001">
    <property type="protein sequence ID" value="ORC93322.1"/>
    <property type="molecule type" value="Genomic_DNA"/>
</dbReference>
<evidence type="ECO:0000256" key="3">
    <source>
        <dbReference type="ARBA" id="ARBA00023139"/>
    </source>
</evidence>
<evidence type="ECO:0000256" key="6">
    <source>
        <dbReference type="SAM" id="MobiDB-lite"/>
    </source>
</evidence>
<comment type="caution">
    <text evidence="9">The sequence shown here is derived from an EMBL/GenBank/DDBJ whole genome shotgun (WGS) entry which is preliminary data.</text>
</comment>
<keyword evidence="3" id="KW-0564">Palmitate</keyword>
<feature type="transmembrane region" description="Helical" evidence="7">
    <location>
        <begin position="361"/>
        <end position="386"/>
    </location>
</feature>
<dbReference type="PRINTS" id="PR00625">
    <property type="entry name" value="JDOMAIN"/>
</dbReference>
<reference evidence="9 10" key="1">
    <citation type="submission" date="2017-03" db="EMBL/GenBank/DDBJ databases">
        <title>An alternative strategy for trypanosome survival in the mammalian bloodstream revealed through genome and transcriptome analysis of the ubiquitous bovine parasite Trypanosoma (Megatrypanum) theileri.</title>
        <authorList>
            <person name="Kelly S."/>
            <person name="Ivens A."/>
            <person name="Mott A."/>
            <person name="O'Neill E."/>
            <person name="Emms D."/>
            <person name="Macleod O."/>
            <person name="Voorheis P."/>
            <person name="Matthews J."/>
            <person name="Matthews K."/>
            <person name="Carrington M."/>
        </authorList>
    </citation>
    <scope>NUCLEOTIDE SEQUENCE [LARGE SCALE GENOMIC DNA]</scope>
    <source>
        <strain evidence="9">Edinburgh</strain>
    </source>
</reference>
<protein>
    <submittedName>
        <fullName evidence="9">Putative DnaJ chaperone protein</fullName>
    </submittedName>
</protein>
<dbReference type="GO" id="GO:0016020">
    <property type="term" value="C:membrane"/>
    <property type="evidence" value="ECO:0007669"/>
    <property type="project" value="UniProtKB-SubCell"/>
</dbReference>
<proteinExistence type="predicted"/>
<dbReference type="InterPro" id="IPR001623">
    <property type="entry name" value="DnaJ_domain"/>
</dbReference>
<dbReference type="GeneID" id="39980660"/>
<feature type="transmembrane region" description="Helical" evidence="7">
    <location>
        <begin position="82"/>
        <end position="109"/>
    </location>
</feature>
<dbReference type="PANTHER" id="PTHR44027:SF7">
    <property type="entry name" value="DNAJ HOMOLOG SUBFAMILY C MEMBER 5 HOMOLOG"/>
    <property type="match status" value="1"/>
</dbReference>